<organism evidence="5">
    <name type="scientific">hydrothermal vent metagenome</name>
    <dbReference type="NCBI Taxonomy" id="652676"/>
    <lineage>
        <taxon>unclassified sequences</taxon>
        <taxon>metagenomes</taxon>
        <taxon>ecological metagenomes</taxon>
    </lineage>
</organism>
<sequence length="323" mass="34010">MEALAAGRLKEELDAALTQHPRMQLLLERALRSEAVKTAIVHPVTSNSLAGALAAHNLGLIDAILVGPEERIIQCAADNNLDISALPIHNSEHSHHSAEVAVSLVRQGAVNALMKGGLSTDELLGAVLDKVNGIRTERRISHVFYLDIPLYHKALLVTDAAINIQPSLRDKKDIVANAIDLAHHIGISCPKVAILSAVEKVNPDIPSTIEAAALCKMADRKQIIGGLLDGPLAFDNAINREAALEKGIESEVAGDADILLAPDLEAGNILAKQLMYLGNALAAGVLVGARVPIILTSRAEKTAGRILSCALAQAAAQPLTISI</sequence>
<proteinExistence type="inferred from homology"/>
<evidence type="ECO:0000313" key="5">
    <source>
        <dbReference type="EMBL" id="CUS40316.1"/>
    </source>
</evidence>
<dbReference type="InterPro" id="IPR050500">
    <property type="entry name" value="Phos_Acetyltrans/Butyryltrans"/>
</dbReference>
<dbReference type="NCBIfam" id="NF008852">
    <property type="entry name" value="PRK11890.1"/>
    <property type="match status" value="1"/>
</dbReference>
<keyword evidence="2 5" id="KW-0808">Transferase</keyword>
<dbReference type="InterPro" id="IPR002505">
    <property type="entry name" value="PTA_PTB"/>
</dbReference>
<dbReference type="PIRSF" id="PIRSF000428">
    <property type="entry name" value="P_Ac_trans"/>
    <property type="match status" value="1"/>
</dbReference>
<name>A0A161JZM5_9ZZZZ</name>
<dbReference type="NCBIfam" id="NF006045">
    <property type="entry name" value="PRK08190.1"/>
    <property type="match status" value="1"/>
</dbReference>
<keyword evidence="3 5" id="KW-0012">Acyltransferase</keyword>
<dbReference type="InterPro" id="IPR012147">
    <property type="entry name" value="P_Ac_Bu_trans"/>
</dbReference>
<protein>
    <submittedName>
        <fullName evidence="5">Phosphate acetyltransferase</fullName>
        <ecNumber evidence="5">2.3.1.8</ecNumber>
    </submittedName>
</protein>
<comment type="similarity">
    <text evidence="1">Belongs to the phosphate acetyltransferase and butyryltransferase family.</text>
</comment>
<dbReference type="Pfam" id="PF01515">
    <property type="entry name" value="PTA_PTB"/>
    <property type="match status" value="1"/>
</dbReference>
<evidence type="ECO:0000259" key="4">
    <source>
        <dbReference type="Pfam" id="PF01515"/>
    </source>
</evidence>
<accession>A0A161JZM5</accession>
<evidence type="ECO:0000256" key="2">
    <source>
        <dbReference type="ARBA" id="ARBA00022679"/>
    </source>
</evidence>
<dbReference type="EC" id="2.3.1.8" evidence="5"/>
<dbReference type="Gene3D" id="3.40.718.10">
    <property type="entry name" value="Isopropylmalate Dehydrogenase"/>
    <property type="match status" value="1"/>
</dbReference>
<reference evidence="5" key="1">
    <citation type="submission" date="2015-10" db="EMBL/GenBank/DDBJ databases">
        <authorList>
            <person name="Gilbert D.G."/>
        </authorList>
    </citation>
    <scope>NUCLEOTIDE SEQUENCE</scope>
</reference>
<dbReference type="AlphaFoldDB" id="A0A161JZM5"/>
<feature type="domain" description="Phosphate acetyl/butaryl transferase" evidence="4">
    <location>
        <begin position="99"/>
        <end position="310"/>
    </location>
</feature>
<dbReference type="EMBL" id="CZQC01000008">
    <property type="protein sequence ID" value="CUS40316.1"/>
    <property type="molecule type" value="Genomic_DNA"/>
</dbReference>
<dbReference type="SUPFAM" id="SSF53659">
    <property type="entry name" value="Isocitrate/Isopropylmalate dehydrogenase-like"/>
    <property type="match status" value="1"/>
</dbReference>
<evidence type="ECO:0000256" key="1">
    <source>
        <dbReference type="ARBA" id="ARBA00005656"/>
    </source>
</evidence>
<dbReference type="PANTHER" id="PTHR43356:SF2">
    <property type="entry name" value="PHOSPHATE ACETYLTRANSFERASE"/>
    <property type="match status" value="1"/>
</dbReference>
<dbReference type="PANTHER" id="PTHR43356">
    <property type="entry name" value="PHOSPHATE ACETYLTRANSFERASE"/>
    <property type="match status" value="1"/>
</dbReference>
<gene>
    <name evidence="5" type="ORF">MGWOODY_Tha2408</name>
</gene>
<dbReference type="GO" id="GO:0008959">
    <property type="term" value="F:phosphate acetyltransferase activity"/>
    <property type="evidence" value="ECO:0007669"/>
    <property type="project" value="UniProtKB-EC"/>
</dbReference>
<evidence type="ECO:0000256" key="3">
    <source>
        <dbReference type="ARBA" id="ARBA00023315"/>
    </source>
</evidence>